<evidence type="ECO:0000256" key="1">
    <source>
        <dbReference type="SAM" id="Coils"/>
    </source>
</evidence>
<keyword evidence="1" id="KW-0175">Coiled coil</keyword>
<organism evidence="2 3">
    <name type="scientific">Dryococelus australis</name>
    <dbReference type="NCBI Taxonomy" id="614101"/>
    <lineage>
        <taxon>Eukaryota</taxon>
        <taxon>Metazoa</taxon>
        <taxon>Ecdysozoa</taxon>
        <taxon>Arthropoda</taxon>
        <taxon>Hexapoda</taxon>
        <taxon>Insecta</taxon>
        <taxon>Pterygota</taxon>
        <taxon>Neoptera</taxon>
        <taxon>Polyneoptera</taxon>
        <taxon>Phasmatodea</taxon>
        <taxon>Verophasmatodea</taxon>
        <taxon>Anareolatae</taxon>
        <taxon>Phasmatidae</taxon>
        <taxon>Eurycanthinae</taxon>
        <taxon>Dryococelus</taxon>
    </lineage>
</organism>
<feature type="coiled-coil region" evidence="1">
    <location>
        <begin position="30"/>
        <end position="61"/>
    </location>
</feature>
<reference evidence="2 3" key="1">
    <citation type="submission" date="2023-02" db="EMBL/GenBank/DDBJ databases">
        <title>LHISI_Scaffold_Assembly.</title>
        <authorList>
            <person name="Stuart O.P."/>
            <person name="Cleave R."/>
            <person name="Magrath M.J.L."/>
            <person name="Mikheyev A.S."/>
        </authorList>
    </citation>
    <scope>NUCLEOTIDE SEQUENCE [LARGE SCALE GENOMIC DNA]</scope>
    <source>
        <strain evidence="2">Daus_M_001</strain>
        <tissue evidence="2">Leg muscle</tissue>
    </source>
</reference>
<protein>
    <submittedName>
        <fullName evidence="2">Uncharacterized protein</fullName>
    </submittedName>
</protein>
<evidence type="ECO:0000313" key="2">
    <source>
        <dbReference type="EMBL" id="KAJ8887639.1"/>
    </source>
</evidence>
<gene>
    <name evidence="2" type="ORF">PR048_013857</name>
</gene>
<keyword evidence="3" id="KW-1185">Reference proteome</keyword>
<accession>A0ABQ9HTD0</accession>
<dbReference type="EMBL" id="JARBHB010000004">
    <property type="protein sequence ID" value="KAJ8887639.1"/>
    <property type="molecule type" value="Genomic_DNA"/>
</dbReference>
<sequence length="137" mass="16022">MCVDVFHVVQSADPDQLCINTVMQTSEATVDEEFRNISQLVDNLTKLRNNWEMNLAEAKLVSKNINIQLLWKTRKHQKRKLFADKSIEINGENPEDVFKHNAYCTLLDIYFPMSVLCCEYFAPFPLLLQRRRDILVS</sequence>
<name>A0ABQ9HTD0_9NEOP</name>
<comment type="caution">
    <text evidence="2">The sequence shown here is derived from an EMBL/GenBank/DDBJ whole genome shotgun (WGS) entry which is preliminary data.</text>
</comment>
<proteinExistence type="predicted"/>
<evidence type="ECO:0000313" key="3">
    <source>
        <dbReference type="Proteomes" id="UP001159363"/>
    </source>
</evidence>
<dbReference type="Proteomes" id="UP001159363">
    <property type="component" value="Chromosome X"/>
</dbReference>